<evidence type="ECO:0000313" key="1">
    <source>
        <dbReference type="EMBL" id="AGA90714.1"/>
    </source>
</evidence>
<dbReference type="eggNOG" id="ENOG50332BU">
    <property type="taxonomic scope" value="Bacteria"/>
</dbReference>
<accession>L0GZH8</accession>
<keyword evidence="2" id="KW-1185">Reference proteome</keyword>
<protein>
    <submittedName>
        <fullName evidence="1">Uncharacterized protein</fullName>
    </submittedName>
</protein>
<dbReference type="KEGG" id="tmb:Thimo_1949"/>
<evidence type="ECO:0000313" key="2">
    <source>
        <dbReference type="Proteomes" id="UP000010816"/>
    </source>
</evidence>
<dbReference type="EMBL" id="CP003051">
    <property type="protein sequence ID" value="AGA90714.1"/>
    <property type="molecule type" value="Genomic_DNA"/>
</dbReference>
<organism evidence="1 2">
    <name type="scientific">Thioflavicoccus mobilis 8321</name>
    <dbReference type="NCBI Taxonomy" id="765912"/>
    <lineage>
        <taxon>Bacteria</taxon>
        <taxon>Pseudomonadati</taxon>
        <taxon>Pseudomonadota</taxon>
        <taxon>Gammaproteobacteria</taxon>
        <taxon>Chromatiales</taxon>
        <taxon>Chromatiaceae</taxon>
        <taxon>Thioflavicoccus</taxon>
    </lineage>
</organism>
<dbReference type="RefSeq" id="WP_015280855.1">
    <property type="nucleotide sequence ID" value="NC_019940.1"/>
</dbReference>
<dbReference type="AlphaFoldDB" id="L0GZH8"/>
<proteinExistence type="predicted"/>
<name>L0GZH8_9GAMM</name>
<dbReference type="HOGENOM" id="CLU_197657_0_0_6"/>
<sequence>MPYYIYEIEPPLILTHLDTKGSYQAARTRVRALRAALGADATTQYRMVFAHHEAEAERLLSIPRDERVIGED</sequence>
<reference evidence="1 2" key="1">
    <citation type="submission" date="2011-09" db="EMBL/GenBank/DDBJ databases">
        <title>Complete sequence of chromosome of Thioflavicoccus mobilis 8321.</title>
        <authorList>
            <consortium name="US DOE Joint Genome Institute"/>
            <person name="Lucas S."/>
            <person name="Han J."/>
            <person name="Lapidus A."/>
            <person name="Cheng J.-F."/>
            <person name="Goodwin L."/>
            <person name="Pitluck S."/>
            <person name="Peters L."/>
            <person name="Ovchinnikova G."/>
            <person name="Lu M."/>
            <person name="Detter J.C."/>
            <person name="Han C."/>
            <person name="Tapia R."/>
            <person name="Land M."/>
            <person name="Hauser L."/>
            <person name="Kyrpides N."/>
            <person name="Ivanova N."/>
            <person name="Pagani I."/>
            <person name="Vogl K."/>
            <person name="Liu Z."/>
            <person name="Imhoff J."/>
            <person name="Thiel V."/>
            <person name="Frigaard N.-U."/>
            <person name="Bryant D."/>
            <person name="Woyke T."/>
        </authorList>
    </citation>
    <scope>NUCLEOTIDE SEQUENCE [LARGE SCALE GENOMIC DNA]</scope>
    <source>
        <strain evidence="1 2">8321</strain>
    </source>
</reference>
<dbReference type="Proteomes" id="UP000010816">
    <property type="component" value="Chromosome"/>
</dbReference>
<dbReference type="STRING" id="765912.Thimo_1949"/>
<gene>
    <name evidence="1" type="ORF">Thimo_1949</name>
</gene>